<name>A0ABP6L4C2_9ACTN</name>
<evidence type="ECO:0000313" key="2">
    <source>
        <dbReference type="EMBL" id="GAA3028522.1"/>
    </source>
</evidence>
<dbReference type="EMBL" id="BAAAVS010000015">
    <property type="protein sequence ID" value="GAA3028522.1"/>
    <property type="molecule type" value="Genomic_DNA"/>
</dbReference>
<accession>A0ABP6L4C2</accession>
<feature type="signal peptide" evidence="1">
    <location>
        <begin position="1"/>
        <end position="17"/>
    </location>
</feature>
<reference evidence="3" key="1">
    <citation type="journal article" date="2019" name="Int. J. Syst. Evol. Microbiol.">
        <title>The Global Catalogue of Microorganisms (GCM) 10K type strain sequencing project: providing services to taxonomists for standard genome sequencing and annotation.</title>
        <authorList>
            <consortium name="The Broad Institute Genomics Platform"/>
            <consortium name="The Broad Institute Genome Sequencing Center for Infectious Disease"/>
            <person name="Wu L."/>
            <person name="Ma J."/>
        </authorList>
    </citation>
    <scope>NUCLEOTIDE SEQUENCE [LARGE SCALE GENOMIC DNA]</scope>
    <source>
        <strain evidence="3">JCM 14234</strain>
    </source>
</reference>
<evidence type="ECO:0000313" key="3">
    <source>
        <dbReference type="Proteomes" id="UP001501035"/>
    </source>
</evidence>
<keyword evidence="3" id="KW-1185">Reference proteome</keyword>
<evidence type="ECO:0000256" key="1">
    <source>
        <dbReference type="SAM" id="SignalP"/>
    </source>
</evidence>
<dbReference type="Proteomes" id="UP001501035">
    <property type="component" value="Unassembled WGS sequence"/>
</dbReference>
<organism evidence="2 3">
    <name type="scientific">Gordonia defluvii</name>
    <dbReference type="NCBI Taxonomy" id="283718"/>
    <lineage>
        <taxon>Bacteria</taxon>
        <taxon>Bacillati</taxon>
        <taxon>Actinomycetota</taxon>
        <taxon>Actinomycetes</taxon>
        <taxon>Mycobacteriales</taxon>
        <taxon>Gordoniaceae</taxon>
        <taxon>Gordonia</taxon>
    </lineage>
</organism>
<sequence>MAMLVAASALAPAVASAAPPPELDFSKYPRVDANRYVSYNYDNNGRAFFRAAGFYCSIGQYPGRVACKGSVATAPHGSQGVLLNNSQGPWWVTPTGTAAPNISLLPNARFAAPELPVGRSIGIYDVVCAQPRAAVVSCSSRGRAFVISPKWHKFYAPAGVRDANPPADRLPPSLR</sequence>
<proteinExistence type="predicted"/>
<protein>
    <submittedName>
        <fullName evidence="2">Uncharacterized protein</fullName>
    </submittedName>
</protein>
<comment type="caution">
    <text evidence="2">The sequence shown here is derived from an EMBL/GenBank/DDBJ whole genome shotgun (WGS) entry which is preliminary data.</text>
</comment>
<gene>
    <name evidence="2" type="ORF">GCM10010528_07750</name>
</gene>
<keyword evidence="1" id="KW-0732">Signal</keyword>
<feature type="chain" id="PRO_5046570696" evidence="1">
    <location>
        <begin position="18"/>
        <end position="175"/>
    </location>
</feature>